<feature type="transmembrane region" description="Helical" evidence="1">
    <location>
        <begin position="229"/>
        <end position="251"/>
    </location>
</feature>
<keyword evidence="1" id="KW-1133">Transmembrane helix</keyword>
<keyword evidence="1" id="KW-0812">Transmembrane</keyword>
<evidence type="ECO:0008006" key="4">
    <source>
        <dbReference type="Google" id="ProtNLM"/>
    </source>
</evidence>
<gene>
    <name evidence="2" type="ORF">Taro_046652</name>
</gene>
<dbReference type="EMBL" id="NMUH01005800">
    <property type="protein sequence ID" value="MQM13722.1"/>
    <property type="molecule type" value="Genomic_DNA"/>
</dbReference>
<comment type="caution">
    <text evidence="2">The sequence shown here is derived from an EMBL/GenBank/DDBJ whole genome shotgun (WGS) entry which is preliminary data.</text>
</comment>
<protein>
    <recommendedName>
        <fullName evidence="4">Transmembrane protein</fullName>
    </recommendedName>
</protein>
<feature type="transmembrane region" description="Helical" evidence="1">
    <location>
        <begin position="263"/>
        <end position="282"/>
    </location>
</feature>
<evidence type="ECO:0000313" key="3">
    <source>
        <dbReference type="Proteomes" id="UP000652761"/>
    </source>
</evidence>
<evidence type="ECO:0000256" key="1">
    <source>
        <dbReference type="SAM" id="Phobius"/>
    </source>
</evidence>
<keyword evidence="3" id="KW-1185">Reference proteome</keyword>
<evidence type="ECO:0000313" key="2">
    <source>
        <dbReference type="EMBL" id="MQM13722.1"/>
    </source>
</evidence>
<organism evidence="2 3">
    <name type="scientific">Colocasia esculenta</name>
    <name type="common">Wild taro</name>
    <name type="synonym">Arum esculentum</name>
    <dbReference type="NCBI Taxonomy" id="4460"/>
    <lineage>
        <taxon>Eukaryota</taxon>
        <taxon>Viridiplantae</taxon>
        <taxon>Streptophyta</taxon>
        <taxon>Embryophyta</taxon>
        <taxon>Tracheophyta</taxon>
        <taxon>Spermatophyta</taxon>
        <taxon>Magnoliopsida</taxon>
        <taxon>Liliopsida</taxon>
        <taxon>Araceae</taxon>
        <taxon>Aroideae</taxon>
        <taxon>Colocasieae</taxon>
        <taxon>Colocasia</taxon>
    </lineage>
</organism>
<name>A0A843WSZ9_COLES</name>
<dbReference type="AlphaFoldDB" id="A0A843WSZ9"/>
<feature type="transmembrane region" description="Helical" evidence="1">
    <location>
        <begin position="294"/>
        <end position="318"/>
    </location>
</feature>
<dbReference type="Proteomes" id="UP000652761">
    <property type="component" value="Unassembled WGS sequence"/>
</dbReference>
<proteinExistence type="predicted"/>
<reference evidence="2" key="1">
    <citation type="submission" date="2017-07" db="EMBL/GenBank/DDBJ databases">
        <title>Taro Niue Genome Assembly and Annotation.</title>
        <authorList>
            <person name="Atibalentja N."/>
            <person name="Keating K."/>
            <person name="Fields C.J."/>
        </authorList>
    </citation>
    <scope>NUCLEOTIDE SEQUENCE</scope>
    <source>
        <strain evidence="2">Niue_2</strain>
        <tissue evidence="2">Leaf</tissue>
    </source>
</reference>
<accession>A0A843WSZ9</accession>
<sequence length="333" mass="35630">MASRPRGVPGVRGGSACGPSTLWRSEVVVLVWDVVLTWLLCGLDGCVEGCFRLVPDSVGFCGCRELSVGRVAEAAVAPCVVSSSESKCCELLYLMHISLDYSSNPSRSSDPWVATRISGSLAGVREVGCAASLQGSCACCRRVAAVAMSRAWRVWSLSVFVSWWHGWRWTRWQWSSRVEDGCGQVQRRAVIVAGWTVHVTVCLGVSSQGVVPLAVRLAVVLASLSCCSFPSFSIVLVGLCVSPWLGWFVLFSCARRAFPEGGLVSVVGVWLAVLLVEVSVLRCGFPSLAWKRLVALRLSFLCFGGLLSVAMLHCGVVLPGCASLRPSGGVIFP</sequence>
<keyword evidence="1" id="KW-0472">Membrane</keyword>